<evidence type="ECO:0000313" key="2">
    <source>
        <dbReference type="Proteomes" id="UP000242287"/>
    </source>
</evidence>
<organism evidence="1 2">
    <name type="scientific">Amanita thiersii Skay4041</name>
    <dbReference type="NCBI Taxonomy" id="703135"/>
    <lineage>
        <taxon>Eukaryota</taxon>
        <taxon>Fungi</taxon>
        <taxon>Dikarya</taxon>
        <taxon>Basidiomycota</taxon>
        <taxon>Agaricomycotina</taxon>
        <taxon>Agaricomycetes</taxon>
        <taxon>Agaricomycetidae</taxon>
        <taxon>Agaricales</taxon>
        <taxon>Pluteineae</taxon>
        <taxon>Amanitaceae</taxon>
        <taxon>Amanita</taxon>
    </lineage>
</organism>
<evidence type="ECO:0000313" key="1">
    <source>
        <dbReference type="EMBL" id="PFH46086.1"/>
    </source>
</evidence>
<dbReference type="AlphaFoldDB" id="A0A2A9NE90"/>
<protein>
    <submittedName>
        <fullName evidence="1">Uncharacterized protein</fullName>
    </submittedName>
</protein>
<accession>A0A2A9NE90</accession>
<proteinExistence type="predicted"/>
<reference evidence="1 2" key="1">
    <citation type="submission" date="2014-02" db="EMBL/GenBank/DDBJ databases">
        <title>Transposable element dynamics among asymbiotic and ectomycorrhizal Amanita fungi.</title>
        <authorList>
            <consortium name="DOE Joint Genome Institute"/>
            <person name="Hess J."/>
            <person name="Skrede I."/>
            <person name="Wolfe B."/>
            <person name="LaButti K."/>
            <person name="Ohm R.A."/>
            <person name="Grigoriev I.V."/>
            <person name="Pringle A."/>
        </authorList>
    </citation>
    <scope>NUCLEOTIDE SEQUENCE [LARGE SCALE GENOMIC DNA]</scope>
    <source>
        <strain evidence="1 2">SKay4041</strain>
    </source>
</reference>
<sequence length="323" mass="36347">MQDLVHCLQPLDQETAWNILSQLYPPDIRICDNFPLDFDLVMAQFLQWNAQGALLEEISVRCMNGIQLALAKGCVSIPSHKDVVPLCSLKCRCKRQLDPSGYFSYAYIATDLTPRKPDLGFALQQILVVAILENGQRCNEQHVLSRLSSMLFSWLPHLFKSAEYIPITKSNLAQHRDIQQQSLFLMDQLKELTNSTITVICATSTSGDIVDSEVDMAKFGPLPINKLMMHLQTSFLSIVSPPSVGASQLKHLEAWEKRLYKYLGAHTASTISPTPLTDAFVRLLKDTLVLSRMNSTEYDEVVQCSNRLEKLLNDEGTYVPPTE</sequence>
<dbReference type="EMBL" id="KZ302237">
    <property type="protein sequence ID" value="PFH46086.1"/>
    <property type="molecule type" value="Genomic_DNA"/>
</dbReference>
<keyword evidence="2" id="KW-1185">Reference proteome</keyword>
<name>A0A2A9NE90_9AGAR</name>
<gene>
    <name evidence="1" type="ORF">AMATHDRAFT_51290</name>
</gene>
<dbReference type="Proteomes" id="UP000242287">
    <property type="component" value="Unassembled WGS sequence"/>
</dbReference>